<accession>A0AAX6GSS5</accession>
<dbReference type="Pfam" id="PF13812">
    <property type="entry name" value="PPR_3"/>
    <property type="match status" value="1"/>
</dbReference>
<feature type="repeat" description="PPR" evidence="2">
    <location>
        <begin position="249"/>
        <end position="283"/>
    </location>
</feature>
<dbReference type="EMBL" id="JANAVB010016800">
    <property type="protein sequence ID" value="KAJ6831328.1"/>
    <property type="molecule type" value="Genomic_DNA"/>
</dbReference>
<comment type="caution">
    <text evidence="3">The sequence shown here is derived from an EMBL/GenBank/DDBJ whole genome shotgun (WGS) entry which is preliminary data.</text>
</comment>
<feature type="repeat" description="PPR" evidence="2">
    <location>
        <begin position="316"/>
        <end position="350"/>
    </location>
</feature>
<name>A0AAX6GSS5_IRIPA</name>
<evidence type="ECO:0000256" key="1">
    <source>
        <dbReference type="ARBA" id="ARBA00022737"/>
    </source>
</evidence>
<gene>
    <name evidence="3" type="ORF">M6B38_349470</name>
</gene>
<evidence type="ECO:0008006" key="5">
    <source>
        <dbReference type="Google" id="ProtNLM"/>
    </source>
</evidence>
<dbReference type="Pfam" id="PF01535">
    <property type="entry name" value="PPR"/>
    <property type="match status" value="3"/>
</dbReference>
<dbReference type="GO" id="GO:0003729">
    <property type="term" value="F:mRNA binding"/>
    <property type="evidence" value="ECO:0007669"/>
    <property type="project" value="TreeGrafter"/>
</dbReference>
<evidence type="ECO:0000256" key="2">
    <source>
        <dbReference type="PROSITE-ProRule" id="PRU00708"/>
    </source>
</evidence>
<feature type="repeat" description="PPR" evidence="2">
    <location>
        <begin position="214"/>
        <end position="248"/>
    </location>
</feature>
<evidence type="ECO:0000313" key="4">
    <source>
        <dbReference type="Proteomes" id="UP001140949"/>
    </source>
</evidence>
<dbReference type="GO" id="GO:0007005">
    <property type="term" value="P:mitochondrion organization"/>
    <property type="evidence" value="ECO:0007669"/>
    <property type="project" value="TreeGrafter"/>
</dbReference>
<keyword evidence="1" id="KW-0677">Repeat</keyword>
<dbReference type="Proteomes" id="UP001140949">
    <property type="component" value="Unassembled WGS sequence"/>
</dbReference>
<keyword evidence="4" id="KW-1185">Reference proteome</keyword>
<feature type="repeat" description="PPR" evidence="2">
    <location>
        <begin position="351"/>
        <end position="385"/>
    </location>
</feature>
<dbReference type="GO" id="GO:0005739">
    <property type="term" value="C:mitochondrion"/>
    <property type="evidence" value="ECO:0007669"/>
    <property type="project" value="TreeGrafter"/>
</dbReference>
<dbReference type="InterPro" id="IPR051114">
    <property type="entry name" value="Mito_RNA_Proc_CCM1"/>
</dbReference>
<dbReference type="AlphaFoldDB" id="A0AAX6GSS5"/>
<organism evidence="3 4">
    <name type="scientific">Iris pallida</name>
    <name type="common">Sweet iris</name>
    <dbReference type="NCBI Taxonomy" id="29817"/>
    <lineage>
        <taxon>Eukaryota</taxon>
        <taxon>Viridiplantae</taxon>
        <taxon>Streptophyta</taxon>
        <taxon>Embryophyta</taxon>
        <taxon>Tracheophyta</taxon>
        <taxon>Spermatophyta</taxon>
        <taxon>Magnoliopsida</taxon>
        <taxon>Liliopsida</taxon>
        <taxon>Asparagales</taxon>
        <taxon>Iridaceae</taxon>
        <taxon>Iridoideae</taxon>
        <taxon>Irideae</taxon>
        <taxon>Iris</taxon>
    </lineage>
</organism>
<evidence type="ECO:0000313" key="3">
    <source>
        <dbReference type="EMBL" id="KAJ6831328.1"/>
    </source>
</evidence>
<dbReference type="InterPro" id="IPR002885">
    <property type="entry name" value="PPR_rpt"/>
</dbReference>
<dbReference type="PANTHER" id="PTHR47934">
    <property type="entry name" value="PENTATRICOPEPTIDE REPEAT-CONTAINING PROTEIN PET309, MITOCHONDRIAL"/>
    <property type="match status" value="1"/>
</dbReference>
<reference evidence="3" key="1">
    <citation type="journal article" date="2023" name="GigaByte">
        <title>Genome assembly of the bearded iris, Iris pallida Lam.</title>
        <authorList>
            <person name="Bruccoleri R.E."/>
            <person name="Oakeley E.J."/>
            <person name="Faust A.M.E."/>
            <person name="Altorfer M."/>
            <person name="Dessus-Babus S."/>
            <person name="Burckhardt D."/>
            <person name="Oertli M."/>
            <person name="Naumann U."/>
            <person name="Petersen F."/>
            <person name="Wong J."/>
        </authorList>
    </citation>
    <scope>NUCLEOTIDE SEQUENCE</scope>
    <source>
        <strain evidence="3">GSM-AAB239-AS_SAM_17_03QT</strain>
    </source>
</reference>
<proteinExistence type="predicted"/>
<dbReference type="Pfam" id="PF13041">
    <property type="entry name" value="PPR_2"/>
    <property type="match status" value="1"/>
</dbReference>
<protein>
    <recommendedName>
        <fullName evidence="5">Pentatricopeptide repeat-containing protein</fullName>
    </recommendedName>
</protein>
<dbReference type="PROSITE" id="PS51375">
    <property type="entry name" value="PPR"/>
    <property type="match status" value="4"/>
</dbReference>
<dbReference type="Gene3D" id="1.25.40.10">
    <property type="entry name" value="Tetratricopeptide repeat domain"/>
    <property type="match status" value="3"/>
</dbReference>
<dbReference type="PANTHER" id="PTHR47934:SF6">
    <property type="entry name" value="MITOCHONDRIAL GROUP I INTRON SPLICING FACTOR CCM1-RELATED"/>
    <property type="match status" value="1"/>
</dbReference>
<dbReference type="NCBIfam" id="TIGR00756">
    <property type="entry name" value="PPR"/>
    <property type="match status" value="3"/>
</dbReference>
<dbReference type="GO" id="GO:0006396">
    <property type="term" value="P:RNA processing"/>
    <property type="evidence" value="ECO:0007669"/>
    <property type="project" value="TreeGrafter"/>
</dbReference>
<reference evidence="3" key="2">
    <citation type="submission" date="2023-04" db="EMBL/GenBank/DDBJ databases">
        <authorList>
            <person name="Bruccoleri R.E."/>
            <person name="Oakeley E.J."/>
            <person name="Faust A.-M."/>
            <person name="Dessus-Babus S."/>
            <person name="Altorfer M."/>
            <person name="Burckhardt D."/>
            <person name="Oertli M."/>
            <person name="Naumann U."/>
            <person name="Petersen F."/>
            <person name="Wong J."/>
        </authorList>
    </citation>
    <scope>NUCLEOTIDE SEQUENCE</scope>
    <source>
        <strain evidence="3">GSM-AAB239-AS_SAM_17_03QT</strain>
        <tissue evidence="3">Leaf</tissue>
    </source>
</reference>
<dbReference type="InterPro" id="IPR011990">
    <property type="entry name" value="TPR-like_helical_dom_sf"/>
</dbReference>
<sequence length="417" mass="46937">MPPPIRPLAPACSFTPETVLATLSSYSNDWRLALDFFHYVSSPPHSFPHTPKTLTLTIDILGKHLEFPRALSLLPPSPPLPALRSLFNRLSAARLLPDALSLFRSSSPSPATYHLLLDALCEHRHVDEAQSLALSPSPPFPADTKVHNLLLRGWLTVRSFRRVREFWLDMDRKSIPKDLHSYTIYMDALVKSNKPYKALKLHKHLTQTSSLALDVVAYNTLIQAAALAGGADRAVRMYREMLDSGLRPNVPTFNALIKAFCGEGRAREGYALVDQMGKYGLEPDVITYHCFFRHSTRPQEIMRLFERMLAGGCRPRTDTYVMLMKKFGRWGFLRPVFAVWEKMGEHGVSPDAFAYNALIDALLQKGMVEMARKYDEEMLAKGLSAKPRKELGTKGLGDMVSMDDRNNDDDNAMCGVF</sequence>